<evidence type="ECO:0000313" key="3">
    <source>
        <dbReference type="EMBL" id="SFR39984.1"/>
    </source>
</evidence>
<organism evidence="3 4">
    <name type="scientific">Robiginitalea myxolifaciens</name>
    <dbReference type="NCBI Taxonomy" id="400055"/>
    <lineage>
        <taxon>Bacteria</taxon>
        <taxon>Pseudomonadati</taxon>
        <taxon>Bacteroidota</taxon>
        <taxon>Flavobacteriia</taxon>
        <taxon>Flavobacteriales</taxon>
        <taxon>Flavobacteriaceae</taxon>
        <taxon>Robiginitalea</taxon>
    </lineage>
</organism>
<keyword evidence="1" id="KW-0812">Transmembrane</keyword>
<dbReference type="Gene3D" id="3.10.310.50">
    <property type="match status" value="1"/>
</dbReference>
<evidence type="ECO:0000259" key="2">
    <source>
        <dbReference type="Pfam" id="PF04536"/>
    </source>
</evidence>
<keyword evidence="1" id="KW-0472">Membrane</keyword>
<evidence type="ECO:0000256" key="1">
    <source>
        <dbReference type="SAM" id="Phobius"/>
    </source>
</evidence>
<keyword evidence="4" id="KW-1185">Reference proteome</keyword>
<dbReference type="PANTHER" id="PTHR30373">
    <property type="entry name" value="UPF0603 PROTEIN YGCG"/>
    <property type="match status" value="1"/>
</dbReference>
<evidence type="ECO:0000313" key="4">
    <source>
        <dbReference type="Proteomes" id="UP000199534"/>
    </source>
</evidence>
<dbReference type="EMBL" id="FOYQ01000001">
    <property type="protein sequence ID" value="SFR39984.1"/>
    <property type="molecule type" value="Genomic_DNA"/>
</dbReference>
<sequence>MRYPKVNCGASVTAVYQKSRCRLWETPPKFLRRTPRRLLPVIVLTLALLVTSIVQAQYDIPEVPPKGKQTSLYDYYGLLSEGQASALEQKLIRYSDSTSTQIVIAIIPSTQGEDIQYLGARWGHEWKIGQEREDNGVLILLARDDRRIAINTGYGVEEFLTDARSKSIIDQVIIPEFKRGDYYTGLDKGTDAVFRALNGEFQGEGPQGSGGPPIGAFFPILIFIIIVIILASRRNRGGRGGSGGRRRRGLDIWDVIILSNMGRSGSSGGFGGGGSFGGGGFSGGFGGGGFGGGGASGGW</sequence>
<accession>A0A1I6GCP3</accession>
<proteinExistence type="predicted"/>
<feature type="transmembrane region" description="Helical" evidence="1">
    <location>
        <begin position="38"/>
        <end position="58"/>
    </location>
</feature>
<gene>
    <name evidence="3" type="ORF">SAMN04490243_1591</name>
</gene>
<dbReference type="Pfam" id="PF04536">
    <property type="entry name" value="TPM_phosphatase"/>
    <property type="match status" value="1"/>
</dbReference>
<dbReference type="AlphaFoldDB" id="A0A1I6GCP3"/>
<name>A0A1I6GCP3_9FLAO</name>
<protein>
    <recommendedName>
        <fullName evidence="2">TPM domain-containing protein</fullName>
    </recommendedName>
</protein>
<dbReference type="PANTHER" id="PTHR30373:SF2">
    <property type="entry name" value="UPF0603 PROTEIN YGCG"/>
    <property type="match status" value="1"/>
</dbReference>
<dbReference type="OrthoDB" id="9810918at2"/>
<feature type="transmembrane region" description="Helical" evidence="1">
    <location>
        <begin position="214"/>
        <end position="232"/>
    </location>
</feature>
<dbReference type="Proteomes" id="UP000199534">
    <property type="component" value="Unassembled WGS sequence"/>
</dbReference>
<keyword evidence="1" id="KW-1133">Transmembrane helix</keyword>
<dbReference type="InterPro" id="IPR007621">
    <property type="entry name" value="TPM_dom"/>
</dbReference>
<feature type="domain" description="TPM" evidence="2">
    <location>
        <begin position="73"/>
        <end position="195"/>
    </location>
</feature>
<reference evidence="3 4" key="1">
    <citation type="submission" date="2016-10" db="EMBL/GenBank/DDBJ databases">
        <authorList>
            <person name="de Groot N.N."/>
        </authorList>
    </citation>
    <scope>NUCLEOTIDE SEQUENCE [LARGE SCALE GENOMIC DNA]</scope>
    <source>
        <strain evidence="3 4">DSM 21019</strain>
    </source>
</reference>
<dbReference type="STRING" id="400055.SAMN04490243_1591"/>